<dbReference type="AlphaFoldDB" id="A0A420XQL6"/>
<dbReference type="InterPro" id="IPR012341">
    <property type="entry name" value="6hp_glycosidase-like_sf"/>
</dbReference>
<evidence type="ECO:0000256" key="1">
    <source>
        <dbReference type="SAM" id="SignalP"/>
    </source>
</evidence>
<dbReference type="OrthoDB" id="231241at2"/>
<keyword evidence="4" id="KW-1185">Reference proteome</keyword>
<organism evidence="3 4">
    <name type="scientific">Motilibacter peucedani</name>
    <dbReference type="NCBI Taxonomy" id="598650"/>
    <lineage>
        <taxon>Bacteria</taxon>
        <taxon>Bacillati</taxon>
        <taxon>Actinomycetota</taxon>
        <taxon>Actinomycetes</taxon>
        <taxon>Motilibacterales</taxon>
        <taxon>Motilibacteraceae</taxon>
        <taxon>Motilibacter</taxon>
    </lineage>
</organism>
<dbReference type="InParanoid" id="A0A420XQL6"/>
<evidence type="ECO:0000313" key="4">
    <source>
        <dbReference type="Proteomes" id="UP000281955"/>
    </source>
</evidence>
<evidence type="ECO:0000259" key="2">
    <source>
        <dbReference type="PROSITE" id="PS50022"/>
    </source>
</evidence>
<name>A0A420XQL6_9ACTN</name>
<dbReference type="Pfam" id="PF03633">
    <property type="entry name" value="Glyco_hydro_65C"/>
    <property type="match status" value="1"/>
</dbReference>
<dbReference type="Gene3D" id="2.60.120.260">
    <property type="entry name" value="Galactose-binding domain-like"/>
    <property type="match status" value="1"/>
</dbReference>
<dbReference type="InterPro" id="IPR000421">
    <property type="entry name" value="FA58C"/>
</dbReference>
<dbReference type="InterPro" id="IPR006311">
    <property type="entry name" value="TAT_signal"/>
</dbReference>
<dbReference type="EMBL" id="RBWV01000011">
    <property type="protein sequence ID" value="RKS75601.1"/>
    <property type="molecule type" value="Genomic_DNA"/>
</dbReference>
<dbReference type="Gene3D" id="1.50.10.10">
    <property type="match status" value="1"/>
</dbReference>
<dbReference type="Pfam" id="PF00754">
    <property type="entry name" value="F5_F8_type_C"/>
    <property type="match status" value="1"/>
</dbReference>
<protein>
    <submittedName>
        <fullName evidence="3">Alpha-galactosidase-like protein</fullName>
    </submittedName>
</protein>
<reference evidence="3 4" key="1">
    <citation type="submission" date="2018-10" db="EMBL/GenBank/DDBJ databases">
        <title>Genomic Encyclopedia of Archaeal and Bacterial Type Strains, Phase II (KMG-II): from individual species to whole genera.</title>
        <authorList>
            <person name="Goeker M."/>
        </authorList>
    </citation>
    <scope>NUCLEOTIDE SEQUENCE [LARGE SCALE GENOMIC DNA]</scope>
    <source>
        <strain evidence="3 4">RP-AC37</strain>
    </source>
</reference>
<dbReference type="GO" id="GO:0005975">
    <property type="term" value="P:carbohydrate metabolic process"/>
    <property type="evidence" value="ECO:0007669"/>
    <property type="project" value="InterPro"/>
</dbReference>
<dbReference type="Pfam" id="PF10633">
    <property type="entry name" value="NPCBM_assoc"/>
    <property type="match status" value="1"/>
</dbReference>
<dbReference type="InterPro" id="IPR018905">
    <property type="entry name" value="A-galactase_NEW3"/>
</dbReference>
<dbReference type="PROSITE" id="PS51318">
    <property type="entry name" value="TAT"/>
    <property type="match status" value="1"/>
</dbReference>
<evidence type="ECO:0000313" key="3">
    <source>
        <dbReference type="EMBL" id="RKS75601.1"/>
    </source>
</evidence>
<dbReference type="InterPro" id="IPR008928">
    <property type="entry name" value="6-hairpin_glycosidase_sf"/>
</dbReference>
<feature type="signal peptide" evidence="1">
    <location>
        <begin position="1"/>
        <end position="34"/>
    </location>
</feature>
<keyword evidence="1" id="KW-0732">Signal</keyword>
<dbReference type="Pfam" id="PF22422">
    <property type="entry name" value="MGH1-like_GH"/>
    <property type="match status" value="1"/>
</dbReference>
<dbReference type="Proteomes" id="UP000281955">
    <property type="component" value="Unassembled WGS sequence"/>
</dbReference>
<dbReference type="SUPFAM" id="SSF49785">
    <property type="entry name" value="Galactose-binding domain-like"/>
    <property type="match status" value="1"/>
</dbReference>
<sequence>MRASSRPSSLRRRLTGGLAGAGALLAGLAGVPHAAAASTPSTAPVDVYPAVGPTTSILDHRALLGDVVEPQWYESNIPFVDLPDKDVQSTYYYRWRTYKEALKYTGPKDGWILSEFLGPVGYSAPFGGINAAAAHHVYEGRWLRDSRYVDDYLRYWLQGTGSEDKEPNDGKGTTSTDWAHQYSFWSVDAAVARAKVTGDWDFVEGMLPELTKQYEQWKGNFDPALGLYWQTPVWDAMEYTASSYQSDDPYHGGEGYRPTINAYQYGDALALGTLYQRTGDSAKASHYRAEAASLEKAMEAWLWDDDAKFYEHVARDDNPTRAKLADREEIGFVPWYFDMPPAKNSVAWAQLTDPQGFAAPFGPTTVERRSPWFMHDALSGCCRWDGPSWPYATSQTLTALANLLDDYPAQSYVSRDDYYDLLRGYALTQRKNGVPYVAEAHSPDEDRWIYDSAGHSEDYNHSTYTDLVLNGLLGVRPQTDATLELEPLVPTGWDWFALENLAYHGHNVSVVWDRDGSHYGKGAGLTVWVDGVQTAHQAQLTALTVRVRRDAPAPLPTLVDDFANVSETGYPRATASYTWSGDKPENAIDGQDFHLDVPSTRWTTWSSPNREDWLEVDLGAPTRIADLRVSFYDDGGGVRTPDSFALQYADAAGTWHDVPGQTRTPAVPQRGVLNRVVVDPPVTASRVRILPMRNDGGAVGITALQSWRPVLDTAHVAFRGLVDGAVPVRPDQPVTVAADVTSTEKFRRASVSLLLPTGWTAQPLTATQIDRLDPGATFTARWSVTPPTDVDLSADAPVRVVVTPDKSPGRTASAVAPTRYTFDPADFPHTLWSDTFDTDRLADYRVDSPFGERAPDFSVHDGALHASGSGRTGALLAAPVTGSAAGTAVVVEPESFAGTQPEDSLFAGLSAGSGDNALLWYNNNFRTSGVDVRVGGSSRGDDVTGGCCASVTWAPGDRFAAVVLGGTLTTWVEHAGTWSRLRTAPVSRGVDPTVLASWSPAVGLRSDGGTLALDRVDVLGR</sequence>
<proteinExistence type="predicted"/>
<feature type="chain" id="PRO_5039144790" evidence="1">
    <location>
        <begin position="35"/>
        <end position="1021"/>
    </location>
</feature>
<accession>A0A420XQL6</accession>
<gene>
    <name evidence="3" type="ORF">CLV35_2075</name>
</gene>
<dbReference type="SUPFAM" id="SSF48208">
    <property type="entry name" value="Six-hairpin glycosidases"/>
    <property type="match status" value="1"/>
</dbReference>
<dbReference type="InterPro" id="IPR008979">
    <property type="entry name" value="Galactose-bd-like_sf"/>
</dbReference>
<dbReference type="InterPro" id="IPR005194">
    <property type="entry name" value="Glyco_hydro_65_C"/>
</dbReference>
<dbReference type="RefSeq" id="WP_121193352.1">
    <property type="nucleotide sequence ID" value="NZ_RBWV01000011.1"/>
</dbReference>
<feature type="domain" description="F5/8 type C" evidence="2">
    <location>
        <begin position="551"/>
        <end position="709"/>
    </location>
</feature>
<dbReference type="PROSITE" id="PS50022">
    <property type="entry name" value="FA58C_3"/>
    <property type="match status" value="1"/>
</dbReference>
<dbReference type="InterPro" id="IPR054491">
    <property type="entry name" value="MGH1-like_GH"/>
</dbReference>
<comment type="caution">
    <text evidence="3">The sequence shown here is derived from an EMBL/GenBank/DDBJ whole genome shotgun (WGS) entry which is preliminary data.</text>
</comment>